<evidence type="ECO:0000256" key="2">
    <source>
        <dbReference type="SAM" id="SignalP"/>
    </source>
</evidence>
<reference evidence="3" key="1">
    <citation type="journal article" date="2012" name="Nat. Biotechnol.">
        <title>Draft genome sequence of pigeonpea (Cajanus cajan), an orphan legume crop of resource-poor farmers.</title>
        <authorList>
            <person name="Varshney R.K."/>
            <person name="Chen W."/>
            <person name="Li Y."/>
            <person name="Bharti A.K."/>
            <person name="Saxena R.K."/>
            <person name="Schlueter J.A."/>
            <person name="Donoghue M.T."/>
            <person name="Azam S."/>
            <person name="Fan G."/>
            <person name="Whaley A.M."/>
            <person name="Farmer A.D."/>
            <person name="Sheridan J."/>
            <person name="Iwata A."/>
            <person name="Tuteja R."/>
            <person name="Penmetsa R.V."/>
            <person name="Wu W."/>
            <person name="Upadhyaya H.D."/>
            <person name="Yang S.P."/>
            <person name="Shah T."/>
            <person name="Saxena K.B."/>
            <person name="Michael T."/>
            <person name="McCombie W.R."/>
            <person name="Yang B."/>
            <person name="Zhang G."/>
            <person name="Yang H."/>
            <person name="Wang J."/>
            <person name="Spillane C."/>
            <person name="Cook D.R."/>
            <person name="May G.D."/>
            <person name="Xu X."/>
            <person name="Jackson S.A."/>
        </authorList>
    </citation>
    <scope>NUCLEOTIDE SEQUENCE [LARGE SCALE GENOMIC DNA]</scope>
</reference>
<dbReference type="EMBL" id="KQ483441">
    <property type="protein sequence ID" value="KYP51231.1"/>
    <property type="molecule type" value="Genomic_DNA"/>
</dbReference>
<protein>
    <submittedName>
        <fullName evidence="3">Uncharacterized protein</fullName>
    </submittedName>
</protein>
<dbReference type="Pfam" id="PF24068">
    <property type="entry name" value="TPD1_C"/>
    <property type="match status" value="1"/>
</dbReference>
<dbReference type="GO" id="GO:0001709">
    <property type="term" value="P:cell fate determination"/>
    <property type="evidence" value="ECO:0007669"/>
    <property type="project" value="TreeGrafter"/>
</dbReference>
<dbReference type="OrthoDB" id="603213at2759"/>
<dbReference type="Gramene" id="C.cajan_25183.t">
    <property type="protein sequence ID" value="C.cajan_25183.t"/>
    <property type="gene ID" value="C.cajan_25183"/>
</dbReference>
<evidence type="ECO:0000313" key="3">
    <source>
        <dbReference type="EMBL" id="KYP51231.1"/>
    </source>
</evidence>
<feature type="chain" id="PRO_5007588378" evidence="2">
    <location>
        <begin position="24"/>
        <end position="124"/>
    </location>
</feature>
<dbReference type="InterPro" id="IPR040361">
    <property type="entry name" value="TPD1"/>
</dbReference>
<name>A0A151S913_CAJCA</name>
<dbReference type="Proteomes" id="UP000075243">
    <property type="component" value="Unassembled WGS sequence"/>
</dbReference>
<dbReference type="STRING" id="3821.A0A151S913"/>
<evidence type="ECO:0000256" key="1">
    <source>
        <dbReference type="ARBA" id="ARBA00022729"/>
    </source>
</evidence>
<keyword evidence="4" id="KW-1185">Reference proteome</keyword>
<organism evidence="3 4">
    <name type="scientific">Cajanus cajan</name>
    <name type="common">Pigeon pea</name>
    <name type="synonym">Cajanus indicus</name>
    <dbReference type="NCBI Taxonomy" id="3821"/>
    <lineage>
        <taxon>Eukaryota</taxon>
        <taxon>Viridiplantae</taxon>
        <taxon>Streptophyta</taxon>
        <taxon>Embryophyta</taxon>
        <taxon>Tracheophyta</taxon>
        <taxon>Spermatophyta</taxon>
        <taxon>Magnoliopsida</taxon>
        <taxon>eudicotyledons</taxon>
        <taxon>Gunneridae</taxon>
        <taxon>Pentapetalae</taxon>
        <taxon>rosids</taxon>
        <taxon>fabids</taxon>
        <taxon>Fabales</taxon>
        <taxon>Fabaceae</taxon>
        <taxon>Papilionoideae</taxon>
        <taxon>50 kb inversion clade</taxon>
        <taxon>NPAAA clade</taxon>
        <taxon>indigoferoid/millettioid clade</taxon>
        <taxon>Phaseoleae</taxon>
        <taxon>Cajanus</taxon>
    </lineage>
</organism>
<dbReference type="PANTHER" id="PTHR33184:SF80">
    <property type="entry name" value="BETA-1,3-N-ACETYLGLUCOSAMINYLTRANSFERASE FAMILY PROTEIN"/>
    <property type="match status" value="1"/>
</dbReference>
<evidence type="ECO:0000313" key="4">
    <source>
        <dbReference type="Proteomes" id="UP000075243"/>
    </source>
</evidence>
<feature type="signal peptide" evidence="2">
    <location>
        <begin position="1"/>
        <end position="23"/>
    </location>
</feature>
<dbReference type="PANTHER" id="PTHR33184">
    <property type="entry name" value="PROTEIN TAPETUM DETERMINANT 1-LIKE-RELATED"/>
    <property type="match status" value="1"/>
</dbReference>
<gene>
    <name evidence="3" type="ORF">KK1_026915</name>
</gene>
<dbReference type="OMA" id="TISNNCA"/>
<sequence>MACPTIKILSLILFLILISQGYSKCIPNDISVTQIQTGFRVQGKPEWSVAITNKCQCAQHNVILNCTGFHSIEPIDPQILTISLTDDFCIVTPAQPFYKNIVRFKYAWDHQFPLTPISSQSSCS</sequence>
<dbReference type="AlphaFoldDB" id="A0A151S913"/>
<proteinExistence type="predicted"/>
<keyword evidence="1 2" id="KW-0732">Signal</keyword>
<accession>A0A151S913</accession>